<dbReference type="Pfam" id="PF22938">
    <property type="entry name" value="Integrase_p58_C"/>
    <property type="match status" value="1"/>
</dbReference>
<evidence type="ECO:0000256" key="6">
    <source>
        <dbReference type="SAM" id="MobiDB-lite"/>
    </source>
</evidence>
<dbReference type="STRING" id="7574.A0A1S3HFH8"/>
<dbReference type="GO" id="GO:0005634">
    <property type="term" value="C:nucleus"/>
    <property type="evidence" value="ECO:0007669"/>
    <property type="project" value="UniProtKB-SubCell"/>
</dbReference>
<dbReference type="InParanoid" id="A0A1S3HFH8"/>
<evidence type="ECO:0000256" key="2">
    <source>
        <dbReference type="ARBA" id="ARBA00022553"/>
    </source>
</evidence>
<keyword evidence="2" id="KW-0597">Phosphoprotein</keyword>
<accession>A0A1S3HFH8</accession>
<dbReference type="KEGG" id="lak:106154859"/>
<keyword evidence="3" id="KW-0238">DNA-binding</keyword>
<dbReference type="Pfam" id="PF04182">
    <property type="entry name" value="B-block_TFIIIC"/>
    <property type="match status" value="1"/>
</dbReference>
<dbReference type="InterPro" id="IPR054465">
    <property type="entry name" value="Integrase_p58-like_C"/>
</dbReference>
<reference evidence="11" key="1">
    <citation type="submission" date="2025-08" db="UniProtKB">
        <authorList>
            <consortium name="RefSeq"/>
        </authorList>
    </citation>
    <scope>IDENTIFICATION</scope>
    <source>
        <tissue evidence="11">Gonads</tissue>
    </source>
</reference>
<evidence type="ECO:0000259" key="7">
    <source>
        <dbReference type="Pfam" id="PF04182"/>
    </source>
</evidence>
<dbReference type="InterPro" id="IPR044210">
    <property type="entry name" value="Tfc3-like"/>
</dbReference>
<dbReference type="GO" id="GO:0042791">
    <property type="term" value="P:5S class rRNA transcription by RNA polymerase III"/>
    <property type="evidence" value="ECO:0007669"/>
    <property type="project" value="TreeGrafter"/>
</dbReference>
<evidence type="ECO:0000256" key="4">
    <source>
        <dbReference type="ARBA" id="ARBA00023163"/>
    </source>
</evidence>
<gene>
    <name evidence="11" type="primary">LOC106154859</name>
</gene>
<protein>
    <submittedName>
        <fullName evidence="11">General transcription factor 3C polypeptide 1-like</fullName>
    </submittedName>
</protein>
<evidence type="ECO:0000313" key="10">
    <source>
        <dbReference type="Proteomes" id="UP000085678"/>
    </source>
</evidence>
<feature type="domain" description="B-block binding subunit of TFIIIC" evidence="7">
    <location>
        <begin position="170"/>
        <end position="246"/>
    </location>
</feature>
<keyword evidence="10" id="KW-1185">Reference proteome</keyword>
<dbReference type="InterPro" id="IPR007309">
    <property type="entry name" value="TFIIIC_Bblock-bd"/>
</dbReference>
<organism evidence="10 11">
    <name type="scientific">Lingula anatina</name>
    <name type="common">Brachiopod</name>
    <name type="synonym">Lingula unguis</name>
    <dbReference type="NCBI Taxonomy" id="7574"/>
    <lineage>
        <taxon>Eukaryota</taxon>
        <taxon>Metazoa</taxon>
        <taxon>Spiralia</taxon>
        <taxon>Lophotrochozoa</taxon>
        <taxon>Brachiopoda</taxon>
        <taxon>Linguliformea</taxon>
        <taxon>Lingulata</taxon>
        <taxon>Lingulida</taxon>
        <taxon>Linguloidea</taxon>
        <taxon>Lingulidae</taxon>
        <taxon>Lingula</taxon>
    </lineage>
</organism>
<dbReference type="RefSeq" id="XP_013384833.1">
    <property type="nucleotide sequence ID" value="XM_013529379.1"/>
</dbReference>
<feature type="domain" description="Integrase p58-like C-terminal" evidence="8">
    <location>
        <begin position="575"/>
        <end position="608"/>
    </location>
</feature>
<dbReference type="PANTHER" id="PTHR15180:SF1">
    <property type="entry name" value="GENERAL TRANSCRIPTION FACTOR 3C POLYPEPTIDE 1"/>
    <property type="match status" value="1"/>
</dbReference>
<dbReference type="GO" id="GO:0003677">
    <property type="term" value="F:DNA binding"/>
    <property type="evidence" value="ECO:0007669"/>
    <property type="project" value="UniProtKB-KW"/>
</dbReference>
<keyword evidence="5" id="KW-0539">Nucleus</keyword>
<proteinExistence type="predicted"/>
<dbReference type="Proteomes" id="UP000085678">
    <property type="component" value="Unplaced"/>
</dbReference>
<feature type="compositionally biased region" description="Basic residues" evidence="6">
    <location>
        <begin position="702"/>
        <end position="714"/>
    </location>
</feature>
<dbReference type="GO" id="GO:0006384">
    <property type="term" value="P:transcription initiation at RNA polymerase III promoter"/>
    <property type="evidence" value="ECO:0007669"/>
    <property type="project" value="InterPro"/>
</dbReference>
<dbReference type="PANTHER" id="PTHR15180">
    <property type="entry name" value="GENERAL TRANSCRIPTION FACTOR 3C POLYPEPTIDE 1"/>
    <property type="match status" value="1"/>
</dbReference>
<evidence type="ECO:0000256" key="3">
    <source>
        <dbReference type="ARBA" id="ARBA00023125"/>
    </source>
</evidence>
<sequence>MDFFEAVVDEIALEGLDGITIATLWLRLEDRRPKFPFSLDNTCKQFLWNRISVHPDLKFYELPEERPTVVIWDRWSSVEKDSEICVQQSLEEVDPYPVQIIDKGGIQGSCSTFTTRTDITFEIRDDEKSLCTLEKAIERWGNKLVIVASQEIRIAALFGAEHDPNWEFVNAQYCLLERIGRSRWNGAATIGTQNLLQVFRGASGHLYYVRKSLLRHGFIMRQGYLEKCPGGRINNGRLFHLKRFYQLHKPRSQVILESAAAYLEAKPGNWEVTSVLIEKLNLDEAGTRTFWKFCSNYIKSKLVPYRDVYPEATEEEYMAKNKMVEKSVRIYTLVKPLKVEEEEEDDVEEPEVEASATQLSPLAEEVLERSMLHIAYRLILSRGLEGISVKQVSSELGIPQIEARALLKALVKKELIFGYFVEVQKTKKNMFVSNVYKEQYHEQKKLKTAVKYEPPDEEGSKAILMAYRKTPGIATGFSPYFLLHGREMRTPFDVKMAPKDKLPNSIREYVQDHLETLEWGREQAKKNKEMASTANKKHYDKKAKNPTFQIGDEVLLHVPKPPPGLSSKLHKKWQGPYRIHQRVGPVTYRIRKCDNNEMHRSPVHANNLREYHEPIIPQQNRPQRQRCISGQTTTPVTSTQQGVVNEEEDDPVRQIEKLVKCSWNAKYKQYQYNVKFANEKSIVKGVLADDIPERLKKEFHSTKTHAGRKRKRPPIVRYQN</sequence>
<dbReference type="InterPro" id="IPR056428">
    <property type="entry name" value="WH_GTF3C1"/>
</dbReference>
<dbReference type="OrthoDB" id="6262911at2759"/>
<dbReference type="GO" id="GO:0000127">
    <property type="term" value="C:transcription factor TFIIIC complex"/>
    <property type="evidence" value="ECO:0007669"/>
    <property type="project" value="InterPro"/>
</dbReference>
<evidence type="ECO:0000313" key="11">
    <source>
        <dbReference type="RefSeq" id="XP_013384833.1"/>
    </source>
</evidence>
<feature type="domain" description="General transcription factor 3C polypeptide 1 winged-helix" evidence="9">
    <location>
        <begin position="3"/>
        <end position="111"/>
    </location>
</feature>
<keyword evidence="4" id="KW-0804">Transcription</keyword>
<dbReference type="AlphaFoldDB" id="A0A1S3HFH8"/>
<evidence type="ECO:0000259" key="9">
    <source>
        <dbReference type="Pfam" id="PF23704"/>
    </source>
</evidence>
<evidence type="ECO:0000259" key="8">
    <source>
        <dbReference type="Pfam" id="PF22938"/>
    </source>
</evidence>
<evidence type="ECO:0000256" key="1">
    <source>
        <dbReference type="ARBA" id="ARBA00004123"/>
    </source>
</evidence>
<name>A0A1S3HFH8_LINAN</name>
<comment type="subcellular location">
    <subcellularLocation>
        <location evidence="1">Nucleus</location>
    </subcellularLocation>
</comment>
<dbReference type="Pfam" id="PF23704">
    <property type="entry name" value="WHD_GTF3C1_N"/>
    <property type="match status" value="1"/>
</dbReference>
<evidence type="ECO:0000256" key="5">
    <source>
        <dbReference type="ARBA" id="ARBA00023242"/>
    </source>
</evidence>
<dbReference type="GeneID" id="106154859"/>
<feature type="region of interest" description="Disordered" evidence="6">
    <location>
        <begin position="698"/>
        <end position="720"/>
    </location>
</feature>